<dbReference type="RefSeq" id="XP_017768527.1">
    <property type="nucleotide sequence ID" value="XM_017913038.1"/>
</dbReference>
<organism evidence="11 12">
    <name type="scientific">Nicrophorus vespilloides</name>
    <name type="common">Boreal carrion beetle</name>
    <dbReference type="NCBI Taxonomy" id="110193"/>
    <lineage>
        <taxon>Eukaryota</taxon>
        <taxon>Metazoa</taxon>
        <taxon>Ecdysozoa</taxon>
        <taxon>Arthropoda</taxon>
        <taxon>Hexapoda</taxon>
        <taxon>Insecta</taxon>
        <taxon>Pterygota</taxon>
        <taxon>Neoptera</taxon>
        <taxon>Endopterygota</taxon>
        <taxon>Coleoptera</taxon>
        <taxon>Polyphaga</taxon>
        <taxon>Staphyliniformia</taxon>
        <taxon>Silphidae</taxon>
        <taxon>Nicrophorinae</taxon>
        <taxon>Nicrophorus</taxon>
    </lineage>
</organism>
<feature type="region of interest" description="Disordered" evidence="8">
    <location>
        <begin position="516"/>
        <end position="606"/>
    </location>
</feature>
<evidence type="ECO:0000256" key="9">
    <source>
        <dbReference type="SAM" id="Phobius"/>
    </source>
</evidence>
<evidence type="ECO:0000256" key="3">
    <source>
        <dbReference type="ARBA" id="ARBA00022692"/>
    </source>
</evidence>
<evidence type="ECO:0000256" key="6">
    <source>
        <dbReference type="ARBA" id="ARBA00023136"/>
    </source>
</evidence>
<evidence type="ECO:0000313" key="11">
    <source>
        <dbReference type="Proteomes" id="UP000695000"/>
    </source>
</evidence>
<keyword evidence="7" id="KW-0175">Coiled coil</keyword>
<keyword evidence="5 9" id="KW-1133">Transmembrane helix</keyword>
<keyword evidence="4" id="KW-0256">Endoplasmic reticulum</keyword>
<comment type="subcellular location">
    <subcellularLocation>
        <location evidence="1">Endoplasmic reticulum membrane</location>
    </subcellularLocation>
</comment>
<evidence type="ECO:0000256" key="7">
    <source>
        <dbReference type="SAM" id="Coils"/>
    </source>
</evidence>
<gene>
    <name evidence="12" type="primary">LOC108556776</name>
</gene>
<feature type="compositionally biased region" description="Low complexity" evidence="8">
    <location>
        <begin position="13"/>
        <end position="26"/>
    </location>
</feature>
<comment type="similarity">
    <text evidence="2">Belongs to the ric-3 family.</text>
</comment>
<feature type="compositionally biased region" description="Basic and acidic residues" evidence="8">
    <location>
        <begin position="596"/>
        <end position="606"/>
    </location>
</feature>
<dbReference type="InterPro" id="IPR032763">
    <property type="entry name" value="RIC3_N"/>
</dbReference>
<dbReference type="GeneID" id="108556776"/>
<evidence type="ECO:0000259" key="10">
    <source>
        <dbReference type="Pfam" id="PF15361"/>
    </source>
</evidence>
<feature type="compositionally biased region" description="Polar residues" evidence="8">
    <location>
        <begin position="548"/>
        <end position="557"/>
    </location>
</feature>
<evidence type="ECO:0000256" key="4">
    <source>
        <dbReference type="ARBA" id="ARBA00022824"/>
    </source>
</evidence>
<dbReference type="PANTHER" id="PTHR21723:SF3">
    <property type="entry name" value="PROTEIN RIC-3"/>
    <property type="match status" value="1"/>
</dbReference>
<feature type="compositionally biased region" description="Acidic residues" evidence="8">
    <location>
        <begin position="563"/>
        <end position="595"/>
    </location>
</feature>
<keyword evidence="3 9" id="KW-0812">Transmembrane</keyword>
<feature type="region of interest" description="Disordered" evidence="8">
    <location>
        <begin position="219"/>
        <end position="273"/>
    </location>
</feature>
<dbReference type="Pfam" id="PF15361">
    <property type="entry name" value="RIC3"/>
    <property type="match status" value="1"/>
</dbReference>
<reference evidence="12" key="1">
    <citation type="submission" date="2025-08" db="UniProtKB">
        <authorList>
            <consortium name="RefSeq"/>
        </authorList>
    </citation>
    <scope>IDENTIFICATION</scope>
    <source>
        <tissue evidence="12">Whole Larva</tissue>
    </source>
</reference>
<evidence type="ECO:0000313" key="12">
    <source>
        <dbReference type="RefSeq" id="XP_017768527.1"/>
    </source>
</evidence>
<feature type="coiled-coil region" evidence="7">
    <location>
        <begin position="354"/>
        <end position="381"/>
    </location>
</feature>
<accession>A0ABM1M1S7</accession>
<evidence type="ECO:0000256" key="1">
    <source>
        <dbReference type="ARBA" id="ARBA00004586"/>
    </source>
</evidence>
<keyword evidence="11" id="KW-1185">Reference proteome</keyword>
<feature type="region of interest" description="Disordered" evidence="8">
    <location>
        <begin position="384"/>
        <end position="469"/>
    </location>
</feature>
<evidence type="ECO:0000256" key="8">
    <source>
        <dbReference type="SAM" id="MobiDB-lite"/>
    </source>
</evidence>
<dbReference type="PANTHER" id="PTHR21723">
    <property type="entry name" value="RESISTANCE TO INHIBITORS OF CHOLINESTERASE PROTEIN 3 RIC3"/>
    <property type="match status" value="1"/>
</dbReference>
<feature type="region of interest" description="Disordered" evidence="8">
    <location>
        <begin position="1"/>
        <end position="31"/>
    </location>
</feature>
<sequence length="606" mass="66074">MHYNSGGASWNGAQSATSSHQQQTPSKAANGGVDIGPKKTAFIVFVVVACFAVLWPKVFYPMMFGTTDDQLRPNAVDKSAGCCDVFSDSDVTTIKIIWEMCDDIIIRDGKGRRGIDGVLERCRSKVMDTCGIDVGPLVSQGRARADLKFGTRIKRILQDLRTLNGSLCLKHNFGLDPQHLGVGHKVTADYKATSVRQERPPHLRAEMLHPAFKERGSAIPRYQSSSSSSSPPVSGGNLPKAHTIPKGAKLVEGRPGPIPGMRPPMGGAGHVVPPSQKAGSMGIIMPIYTVAIVVFFTYTLIKLLCKKQPDGAGGALYPPVEPDPQFRRDVFESERCKMPAKRDQPSSKIGWKERDARDDELDQLRRRLRETEVAMERIVAQMAQVPLGSGGGGPPQDDADGGRIAKQKHPQKKEVEVDEEEEQPQVKVVGMETRASCEGGQRWSSNQSVRSVLPTPPPPLPRDAPEPPKEIFLEGALPAQSQLLVADAKIETQSSDSEDDPAVVLAGKMTLSVISLDTAVDERENEDDDDDDEADEEMNGDDELLTESKYTTVSSGTAAEHEVSDDDDDDDDEAITDNDDDDDEESPEEQQLIEDIDTKNVKAKEE</sequence>
<protein>
    <submittedName>
        <fullName evidence="12">Uncharacterized protein LOC108556776 isoform X1</fullName>
    </submittedName>
</protein>
<feature type="domain" description="Resistance to inhibitors of cholinesterase protein 3 N-terminal" evidence="10">
    <location>
        <begin position="234"/>
        <end position="379"/>
    </location>
</feature>
<keyword evidence="6 9" id="KW-0472">Membrane</keyword>
<evidence type="ECO:0000256" key="5">
    <source>
        <dbReference type="ARBA" id="ARBA00022989"/>
    </source>
</evidence>
<feature type="compositionally biased region" description="Acidic residues" evidence="8">
    <location>
        <begin position="523"/>
        <end position="545"/>
    </location>
</feature>
<feature type="transmembrane region" description="Helical" evidence="9">
    <location>
        <begin position="40"/>
        <end position="60"/>
    </location>
</feature>
<name>A0ABM1M1S7_NICVS</name>
<dbReference type="Proteomes" id="UP000695000">
    <property type="component" value="Unplaced"/>
</dbReference>
<evidence type="ECO:0000256" key="2">
    <source>
        <dbReference type="ARBA" id="ARBA00008538"/>
    </source>
</evidence>
<proteinExistence type="inferred from homology"/>
<feature type="transmembrane region" description="Helical" evidence="9">
    <location>
        <begin position="283"/>
        <end position="301"/>
    </location>
</feature>
<feature type="compositionally biased region" description="Polar residues" evidence="8">
    <location>
        <begin position="1"/>
        <end position="12"/>
    </location>
</feature>
<dbReference type="InterPro" id="IPR026160">
    <property type="entry name" value="Ric3"/>
</dbReference>